<dbReference type="SMART" id="SM00072">
    <property type="entry name" value="GuKc"/>
    <property type="match status" value="1"/>
</dbReference>
<dbReference type="PANTHER" id="PTHR23117">
    <property type="entry name" value="GUANYLATE KINASE-RELATED"/>
    <property type="match status" value="1"/>
</dbReference>
<dbReference type="Gene3D" id="3.40.50.300">
    <property type="entry name" value="P-loop containing nucleotide triphosphate hydrolases"/>
    <property type="match status" value="2"/>
</dbReference>
<feature type="domain" description="Guanylate kinase-like" evidence="14">
    <location>
        <begin position="10"/>
        <end position="188"/>
    </location>
</feature>
<comment type="function">
    <text evidence="1 13">Essential for recycling GMP and indirectly, cGMP.</text>
</comment>
<name>A0A7V2F407_UNCEI</name>
<sequence length="203" mass="23231">MRIIRIERRPFLVVLSGPSGVGKSTIVRRLLERSKDLELSVSMTTRPARRDEREGEEYRFVTLDEFRAARDRGELLEWAEVHGNLYGTPAAFVEETLSGGRNVLLEIDVQGGMSVRGRVPEAVLIYLLPPSRAELERRLRGRATDGEDVIRRRLENAERELELYDRYDYLVVNEDVERCAAEVFGIVASEALRRSRTEIDLDG</sequence>
<dbReference type="SUPFAM" id="SSF52540">
    <property type="entry name" value="P-loop containing nucleoside triphosphate hydrolases"/>
    <property type="match status" value="1"/>
</dbReference>
<dbReference type="PANTHER" id="PTHR23117:SF13">
    <property type="entry name" value="GUANYLATE KINASE"/>
    <property type="match status" value="1"/>
</dbReference>
<evidence type="ECO:0000313" key="15">
    <source>
        <dbReference type="EMBL" id="HER44312.1"/>
    </source>
</evidence>
<dbReference type="Pfam" id="PF00625">
    <property type="entry name" value="Guanylate_kin"/>
    <property type="match status" value="1"/>
</dbReference>
<dbReference type="AlphaFoldDB" id="A0A7V2F407"/>
<evidence type="ECO:0000256" key="1">
    <source>
        <dbReference type="ARBA" id="ARBA00003531"/>
    </source>
</evidence>
<evidence type="ECO:0000259" key="14">
    <source>
        <dbReference type="PROSITE" id="PS50052"/>
    </source>
</evidence>
<organism evidence="15">
    <name type="scientific">Eiseniibacteriota bacterium</name>
    <dbReference type="NCBI Taxonomy" id="2212470"/>
    <lineage>
        <taxon>Bacteria</taxon>
        <taxon>Candidatus Eiseniibacteriota</taxon>
    </lineage>
</organism>
<keyword evidence="8 13" id="KW-0547">Nucleotide-binding</keyword>
<comment type="subcellular location">
    <subcellularLocation>
        <location evidence="2 13">Cytoplasm</location>
    </subcellularLocation>
</comment>
<evidence type="ECO:0000256" key="2">
    <source>
        <dbReference type="ARBA" id="ARBA00004496"/>
    </source>
</evidence>
<reference evidence="15" key="1">
    <citation type="journal article" date="2020" name="mSystems">
        <title>Genome- and Community-Level Interaction Insights into Carbon Utilization and Element Cycling Functions of Hydrothermarchaeota in Hydrothermal Sediment.</title>
        <authorList>
            <person name="Zhou Z."/>
            <person name="Liu Y."/>
            <person name="Xu W."/>
            <person name="Pan J."/>
            <person name="Luo Z.H."/>
            <person name="Li M."/>
        </authorList>
    </citation>
    <scope>NUCLEOTIDE SEQUENCE [LARGE SCALE GENOMIC DNA]</scope>
    <source>
        <strain evidence="15">SpSt-1233</strain>
    </source>
</reference>
<dbReference type="InterPro" id="IPR027417">
    <property type="entry name" value="P-loop_NTPase"/>
</dbReference>
<accession>A0A7V2F407</accession>
<proteinExistence type="inferred from homology"/>
<dbReference type="InterPro" id="IPR020590">
    <property type="entry name" value="Guanylate_kinase_CS"/>
</dbReference>
<evidence type="ECO:0000256" key="4">
    <source>
        <dbReference type="ARBA" id="ARBA00012961"/>
    </source>
</evidence>
<evidence type="ECO:0000256" key="7">
    <source>
        <dbReference type="ARBA" id="ARBA00022679"/>
    </source>
</evidence>
<keyword evidence="7 13" id="KW-0808">Transferase</keyword>
<comment type="caution">
    <text evidence="15">The sequence shown here is derived from an EMBL/GenBank/DDBJ whole genome shotgun (WGS) entry which is preliminary data.</text>
</comment>
<evidence type="ECO:0000256" key="10">
    <source>
        <dbReference type="ARBA" id="ARBA00022840"/>
    </source>
</evidence>
<dbReference type="InterPro" id="IPR008145">
    <property type="entry name" value="GK/Ca_channel_bsu"/>
</dbReference>
<evidence type="ECO:0000256" key="6">
    <source>
        <dbReference type="ARBA" id="ARBA00022490"/>
    </source>
</evidence>
<gene>
    <name evidence="13" type="primary">gmk</name>
    <name evidence="15" type="ORF">ENO08_07625</name>
</gene>
<evidence type="ECO:0000256" key="13">
    <source>
        <dbReference type="HAMAP-Rule" id="MF_00328"/>
    </source>
</evidence>
<keyword evidence="9 13" id="KW-0418">Kinase</keyword>
<protein>
    <recommendedName>
        <fullName evidence="5 13">Guanylate kinase</fullName>
        <ecNumber evidence="4 13">2.7.4.8</ecNumber>
    </recommendedName>
    <alternativeName>
        <fullName evidence="11 13">GMP kinase</fullName>
    </alternativeName>
</protein>
<dbReference type="GO" id="GO:0005524">
    <property type="term" value="F:ATP binding"/>
    <property type="evidence" value="ECO:0007669"/>
    <property type="project" value="UniProtKB-UniRule"/>
</dbReference>
<dbReference type="EMBL" id="DSEC01000551">
    <property type="protein sequence ID" value="HER44312.1"/>
    <property type="molecule type" value="Genomic_DNA"/>
</dbReference>
<keyword evidence="10 13" id="KW-0067">ATP-binding</keyword>
<dbReference type="NCBIfam" id="TIGR03263">
    <property type="entry name" value="guanyl_kin"/>
    <property type="match status" value="1"/>
</dbReference>
<dbReference type="GO" id="GO:0005829">
    <property type="term" value="C:cytosol"/>
    <property type="evidence" value="ECO:0007669"/>
    <property type="project" value="TreeGrafter"/>
</dbReference>
<keyword evidence="6 13" id="KW-0963">Cytoplasm</keyword>
<feature type="binding site" evidence="13">
    <location>
        <begin position="17"/>
        <end position="24"/>
    </location>
    <ligand>
        <name>ATP</name>
        <dbReference type="ChEBI" id="CHEBI:30616"/>
    </ligand>
</feature>
<comment type="similarity">
    <text evidence="3 13">Belongs to the guanylate kinase family.</text>
</comment>
<dbReference type="InterPro" id="IPR017665">
    <property type="entry name" value="Guanylate_kinase"/>
</dbReference>
<dbReference type="InterPro" id="IPR008144">
    <property type="entry name" value="Guanylate_kin-like_dom"/>
</dbReference>
<dbReference type="CDD" id="cd00071">
    <property type="entry name" value="GMPK"/>
    <property type="match status" value="1"/>
</dbReference>
<dbReference type="HAMAP" id="MF_00328">
    <property type="entry name" value="Guanylate_kinase"/>
    <property type="match status" value="1"/>
</dbReference>
<evidence type="ECO:0000256" key="12">
    <source>
        <dbReference type="ARBA" id="ARBA00048594"/>
    </source>
</evidence>
<evidence type="ECO:0000256" key="11">
    <source>
        <dbReference type="ARBA" id="ARBA00030128"/>
    </source>
</evidence>
<dbReference type="GO" id="GO:0004385">
    <property type="term" value="F:GMP kinase activity"/>
    <property type="evidence" value="ECO:0007669"/>
    <property type="project" value="UniProtKB-UniRule"/>
</dbReference>
<dbReference type="Gene3D" id="3.30.63.10">
    <property type="entry name" value="Guanylate Kinase phosphate binding domain"/>
    <property type="match status" value="1"/>
</dbReference>
<dbReference type="EC" id="2.7.4.8" evidence="4 13"/>
<comment type="catalytic activity">
    <reaction evidence="12 13">
        <text>GMP + ATP = GDP + ADP</text>
        <dbReference type="Rhea" id="RHEA:20780"/>
        <dbReference type="ChEBI" id="CHEBI:30616"/>
        <dbReference type="ChEBI" id="CHEBI:58115"/>
        <dbReference type="ChEBI" id="CHEBI:58189"/>
        <dbReference type="ChEBI" id="CHEBI:456216"/>
        <dbReference type="EC" id="2.7.4.8"/>
    </reaction>
</comment>
<dbReference type="Proteomes" id="UP000886069">
    <property type="component" value="Unassembled WGS sequence"/>
</dbReference>
<dbReference type="FunFam" id="3.30.63.10:FF:000005">
    <property type="entry name" value="Guanylate kinase"/>
    <property type="match status" value="1"/>
</dbReference>
<evidence type="ECO:0000256" key="3">
    <source>
        <dbReference type="ARBA" id="ARBA00005790"/>
    </source>
</evidence>
<evidence type="ECO:0000256" key="8">
    <source>
        <dbReference type="ARBA" id="ARBA00022741"/>
    </source>
</evidence>
<dbReference type="PROSITE" id="PS00856">
    <property type="entry name" value="GUANYLATE_KINASE_1"/>
    <property type="match status" value="1"/>
</dbReference>
<dbReference type="PROSITE" id="PS50052">
    <property type="entry name" value="GUANYLATE_KINASE_2"/>
    <property type="match status" value="1"/>
</dbReference>
<evidence type="ECO:0000256" key="9">
    <source>
        <dbReference type="ARBA" id="ARBA00022777"/>
    </source>
</evidence>
<evidence type="ECO:0000256" key="5">
    <source>
        <dbReference type="ARBA" id="ARBA00016296"/>
    </source>
</evidence>